<gene>
    <name evidence="5" type="primary">ftsH4_2</name>
    <name evidence="5" type="ORF">GAK29_02503</name>
</gene>
<keyword evidence="5" id="KW-0645">Protease</keyword>
<keyword evidence="5" id="KW-0378">Hydrolase</keyword>
<evidence type="ECO:0000256" key="2">
    <source>
        <dbReference type="ARBA" id="ARBA00022741"/>
    </source>
</evidence>
<dbReference type="AlphaFoldDB" id="A0A833UC72"/>
<protein>
    <submittedName>
        <fullName evidence="5">ATP-dependent zinc metalloprotease FtsH 4</fullName>
    </submittedName>
</protein>
<accession>A0A833UC72</accession>
<evidence type="ECO:0000313" key="5">
    <source>
        <dbReference type="EMBL" id="KAF1024521.1"/>
    </source>
</evidence>
<proteinExistence type="inferred from homology"/>
<keyword evidence="2" id="KW-0547">Nucleotide-binding</keyword>
<evidence type="ECO:0000313" key="6">
    <source>
        <dbReference type="Proteomes" id="UP000490535"/>
    </source>
</evidence>
<dbReference type="InterPro" id="IPR027417">
    <property type="entry name" value="P-loop_NTPase"/>
</dbReference>
<dbReference type="CDD" id="cd19481">
    <property type="entry name" value="RecA-like_protease"/>
    <property type="match status" value="1"/>
</dbReference>
<dbReference type="Gene3D" id="3.40.50.300">
    <property type="entry name" value="P-loop containing nucleotide triphosphate hydrolases"/>
    <property type="match status" value="2"/>
</dbReference>
<dbReference type="SUPFAM" id="SSF52540">
    <property type="entry name" value="P-loop containing nucleoside triphosphate hydrolases"/>
    <property type="match status" value="2"/>
</dbReference>
<dbReference type="Proteomes" id="UP000490535">
    <property type="component" value="Unassembled WGS sequence"/>
</dbReference>
<comment type="caution">
    <text evidence="5">The sequence shown here is derived from an EMBL/GenBank/DDBJ whole genome shotgun (WGS) entry which is preliminary data.</text>
</comment>
<keyword evidence="3" id="KW-0067">ATP-binding</keyword>
<dbReference type="GO" id="GO:0006508">
    <property type="term" value="P:proteolysis"/>
    <property type="evidence" value="ECO:0007669"/>
    <property type="project" value="UniProtKB-KW"/>
</dbReference>
<feature type="domain" description="AAA+ ATPase" evidence="4">
    <location>
        <begin position="292"/>
        <end position="421"/>
    </location>
</feature>
<keyword evidence="5" id="KW-0482">Metalloprotease</keyword>
<dbReference type="GO" id="GO:0005524">
    <property type="term" value="F:ATP binding"/>
    <property type="evidence" value="ECO:0007669"/>
    <property type="project" value="UniProtKB-KW"/>
</dbReference>
<dbReference type="EMBL" id="WNDP01000059">
    <property type="protein sequence ID" value="KAF1024521.1"/>
    <property type="molecule type" value="Genomic_DNA"/>
</dbReference>
<comment type="similarity">
    <text evidence="1">Belongs to the AAA ATPase family.</text>
</comment>
<dbReference type="InterPro" id="IPR003593">
    <property type="entry name" value="AAA+_ATPase"/>
</dbReference>
<evidence type="ECO:0000259" key="4">
    <source>
        <dbReference type="SMART" id="SM00382"/>
    </source>
</evidence>
<reference evidence="6" key="1">
    <citation type="journal article" date="2020" name="MBio">
        <title>Horizontal gene transfer to a defensive symbiont with a reduced genome amongst a multipartite beetle microbiome.</title>
        <authorList>
            <person name="Waterworth S.C."/>
            <person name="Florez L.V."/>
            <person name="Rees E.R."/>
            <person name="Hertweck C."/>
            <person name="Kaltenpoth M."/>
            <person name="Kwan J.C."/>
        </authorList>
    </citation>
    <scope>NUCLEOTIDE SEQUENCE [LARGE SCALE GENOMIC DNA]</scope>
</reference>
<dbReference type="Gene3D" id="1.10.8.60">
    <property type="match status" value="1"/>
</dbReference>
<dbReference type="SMART" id="SM00382">
    <property type="entry name" value="AAA"/>
    <property type="match status" value="2"/>
</dbReference>
<dbReference type="GO" id="GO:0008237">
    <property type="term" value="F:metallopeptidase activity"/>
    <property type="evidence" value="ECO:0007669"/>
    <property type="project" value="UniProtKB-KW"/>
</dbReference>
<dbReference type="Pfam" id="PF00004">
    <property type="entry name" value="AAA"/>
    <property type="match status" value="2"/>
</dbReference>
<sequence>MNQPLKTFKQPYPLTTGQKTTFTTLLNLMEVLPVIVLQGSAGSGKTQVLKKLATDLDARFFPLSELLEQFGNQPNSSQSEETLSTALTNALKNVKTLIIDDIDFITAFARRSGNGNPRFGHISAILKNFIEEVVAQEKHVVFGLTRELNENTWFGERGLQEQLSLDGGRAVFVSLPDYTGVDYVELLDNIIGKELASRIDVDALRTFSSNLSGNQIVTSTLIAAAKNPTDIKAEDIILELRDYVSSNLDSEQVEQFQSNDLKGTEELWQALETHVLLPMRGGELVSSLELKPKRGVVLYGNPGTGKTSIGRALAHKMKGKFFMIDGSFITEPPNTFFAKLTSIFAAAEASNPSIIFIDDADVLFSTSHVYGLNRYLLSKLDGLVSSNVGNVCIIMTAMDVNDLPPALVRSGRIELWLETKLPELEVRTQILAHYSAVFPEPPTEAELQNIATKSKGFTPADLRRITGDAKALLVQDDYLGKPRLSSATYLLQALDLLLNMRKRANIALGNTNEIDLEDDLDAVSSSCCG</sequence>
<dbReference type="InterPro" id="IPR050221">
    <property type="entry name" value="26S_Proteasome_ATPase"/>
</dbReference>
<name>A0A833UC72_ACIBZ</name>
<dbReference type="PANTHER" id="PTHR23073">
    <property type="entry name" value="26S PROTEASOME REGULATORY SUBUNIT"/>
    <property type="match status" value="1"/>
</dbReference>
<evidence type="ECO:0000256" key="3">
    <source>
        <dbReference type="ARBA" id="ARBA00022840"/>
    </source>
</evidence>
<evidence type="ECO:0000256" key="1">
    <source>
        <dbReference type="ARBA" id="ARBA00006914"/>
    </source>
</evidence>
<dbReference type="InterPro" id="IPR003959">
    <property type="entry name" value="ATPase_AAA_core"/>
</dbReference>
<organism evidence="5 6">
    <name type="scientific">Acinetobacter bereziniae</name>
    <name type="common">Acinetobacter genomosp. 10</name>
    <dbReference type="NCBI Taxonomy" id="106648"/>
    <lineage>
        <taxon>Bacteria</taxon>
        <taxon>Pseudomonadati</taxon>
        <taxon>Pseudomonadota</taxon>
        <taxon>Gammaproteobacteria</taxon>
        <taxon>Moraxellales</taxon>
        <taxon>Moraxellaceae</taxon>
        <taxon>Acinetobacter</taxon>
    </lineage>
</organism>
<feature type="domain" description="AAA+ ATPase" evidence="4">
    <location>
        <begin position="31"/>
        <end position="205"/>
    </location>
</feature>
<dbReference type="GO" id="GO:0016887">
    <property type="term" value="F:ATP hydrolysis activity"/>
    <property type="evidence" value="ECO:0007669"/>
    <property type="project" value="InterPro"/>
</dbReference>